<evidence type="ECO:0000256" key="2">
    <source>
        <dbReference type="ARBA" id="ARBA00022676"/>
    </source>
</evidence>
<gene>
    <name evidence="6" type="ORF">L1F33_14000</name>
</gene>
<dbReference type="Pfam" id="PF00535">
    <property type="entry name" value="Glycos_transf_2"/>
    <property type="match status" value="1"/>
</dbReference>
<organism evidence="6 7">
    <name type="scientific">Qipengyuania spongiae</name>
    <dbReference type="NCBI Taxonomy" id="2909673"/>
    <lineage>
        <taxon>Bacteria</taxon>
        <taxon>Pseudomonadati</taxon>
        <taxon>Pseudomonadota</taxon>
        <taxon>Alphaproteobacteria</taxon>
        <taxon>Sphingomonadales</taxon>
        <taxon>Erythrobacteraceae</taxon>
        <taxon>Qipengyuania</taxon>
    </lineage>
</organism>
<name>A0ABY5T2V8_9SPHN</name>
<evidence type="ECO:0000256" key="3">
    <source>
        <dbReference type="ARBA" id="ARBA00022679"/>
    </source>
</evidence>
<dbReference type="Pfam" id="PF02709">
    <property type="entry name" value="Glyco_transf_7C"/>
    <property type="match status" value="1"/>
</dbReference>
<evidence type="ECO:0000313" key="6">
    <source>
        <dbReference type="EMBL" id="UVI39319.1"/>
    </source>
</evidence>
<sequence length="288" mass="32277">MLTLVRGRQEHLDHLIAGLRAQHRAPDELVVAYMQDKPPRLPDDTGFAIRSVRVDGDPLPLAKARNCAADTSTGDILAFLDVDCIPDPTFVQRAAEAIDGDPTGVYLPEVRYLPANAHGWLDDDGLEPDYASLRAQGERHPAKPDLADCAVRTIDDFGELWGLAFILTADTWHAAEGMNEDYIGYGAEETDLGRRLQRSGASLFWLGGTVCFHQHHTVHKPPLQHFESIVRNARLFRSLWGEWCMDYWLEDFARRGLIERSETVIKVLREPGAAEIEATRQGPQVRFS</sequence>
<evidence type="ECO:0000259" key="5">
    <source>
        <dbReference type="Pfam" id="PF02709"/>
    </source>
</evidence>
<dbReference type="InterPro" id="IPR027791">
    <property type="entry name" value="Galactosyl_T_C"/>
</dbReference>
<evidence type="ECO:0000313" key="7">
    <source>
        <dbReference type="Proteomes" id="UP001065265"/>
    </source>
</evidence>
<reference evidence="6" key="1">
    <citation type="submission" date="2022-02" db="EMBL/GenBank/DDBJ databases">
        <title>Qipengyuania spongiae sp. nov., isolated from marine sponge.</title>
        <authorList>
            <person name="Li Z."/>
            <person name="Zhang M."/>
        </authorList>
    </citation>
    <scope>NUCLEOTIDE SEQUENCE</scope>
    <source>
        <strain evidence="6">PHS-Z21</strain>
    </source>
</reference>
<feature type="domain" description="Galactosyltransferase C-terminal" evidence="5">
    <location>
        <begin position="159"/>
        <end position="207"/>
    </location>
</feature>
<dbReference type="RefSeq" id="WP_265558555.1">
    <property type="nucleotide sequence ID" value="NZ_CP092471.1"/>
</dbReference>
<dbReference type="PANTHER" id="PTHR43179:SF12">
    <property type="entry name" value="GALACTOFURANOSYLTRANSFERASE GLFT2"/>
    <property type="match status" value="1"/>
</dbReference>
<dbReference type="InterPro" id="IPR029044">
    <property type="entry name" value="Nucleotide-diphossugar_trans"/>
</dbReference>
<keyword evidence="7" id="KW-1185">Reference proteome</keyword>
<protein>
    <submittedName>
        <fullName evidence="6">Glycosyltransferase</fullName>
        <ecNumber evidence="6">2.4.-.-</ecNumber>
    </submittedName>
</protein>
<keyword evidence="3 6" id="KW-0808">Transferase</keyword>
<feature type="domain" description="Glycosyltransferase 2-like" evidence="4">
    <location>
        <begin position="61"/>
        <end position="116"/>
    </location>
</feature>
<dbReference type="Proteomes" id="UP001065265">
    <property type="component" value="Chromosome"/>
</dbReference>
<dbReference type="SUPFAM" id="SSF53448">
    <property type="entry name" value="Nucleotide-diphospho-sugar transferases"/>
    <property type="match status" value="1"/>
</dbReference>
<comment type="similarity">
    <text evidence="1">Belongs to the glycosyltransferase 2 family.</text>
</comment>
<dbReference type="GO" id="GO:0016757">
    <property type="term" value="F:glycosyltransferase activity"/>
    <property type="evidence" value="ECO:0007669"/>
    <property type="project" value="UniProtKB-KW"/>
</dbReference>
<accession>A0ABY5T2V8</accession>
<proteinExistence type="inferred from homology"/>
<evidence type="ECO:0000256" key="1">
    <source>
        <dbReference type="ARBA" id="ARBA00006739"/>
    </source>
</evidence>
<evidence type="ECO:0000259" key="4">
    <source>
        <dbReference type="Pfam" id="PF00535"/>
    </source>
</evidence>
<dbReference type="InterPro" id="IPR001173">
    <property type="entry name" value="Glyco_trans_2-like"/>
</dbReference>
<dbReference type="EMBL" id="CP092471">
    <property type="protein sequence ID" value="UVI39319.1"/>
    <property type="molecule type" value="Genomic_DNA"/>
</dbReference>
<keyword evidence="2 6" id="KW-0328">Glycosyltransferase</keyword>
<dbReference type="EC" id="2.4.-.-" evidence="6"/>
<dbReference type="Gene3D" id="3.90.550.10">
    <property type="entry name" value="Spore Coat Polysaccharide Biosynthesis Protein SpsA, Chain A"/>
    <property type="match status" value="1"/>
</dbReference>
<dbReference type="PANTHER" id="PTHR43179">
    <property type="entry name" value="RHAMNOSYLTRANSFERASE WBBL"/>
    <property type="match status" value="1"/>
</dbReference>